<comment type="caution">
    <text evidence="3">The sequence shown here is derived from an EMBL/GenBank/DDBJ whole genome shotgun (WGS) entry which is preliminary data.</text>
</comment>
<dbReference type="RefSeq" id="WP_267267107.1">
    <property type="nucleotide sequence ID" value="NZ_JAOVZW010000024.1"/>
</dbReference>
<keyword evidence="4" id="KW-1185">Reference proteome</keyword>
<dbReference type="Proteomes" id="UP001073122">
    <property type="component" value="Unassembled WGS sequence"/>
</dbReference>
<feature type="chain" id="PRO_5046861863" evidence="2">
    <location>
        <begin position="25"/>
        <end position="124"/>
    </location>
</feature>
<evidence type="ECO:0000313" key="3">
    <source>
        <dbReference type="EMBL" id="MCX8525864.1"/>
    </source>
</evidence>
<gene>
    <name evidence="3" type="ORF">OF897_18275</name>
</gene>
<proteinExistence type="predicted"/>
<evidence type="ECO:0000313" key="4">
    <source>
        <dbReference type="Proteomes" id="UP001073122"/>
    </source>
</evidence>
<feature type="compositionally biased region" description="Basic and acidic residues" evidence="1">
    <location>
        <begin position="99"/>
        <end position="124"/>
    </location>
</feature>
<keyword evidence="2" id="KW-0732">Signal</keyword>
<feature type="region of interest" description="Disordered" evidence="1">
    <location>
        <begin position="76"/>
        <end position="124"/>
    </location>
</feature>
<dbReference type="EMBL" id="JAOVZW010000024">
    <property type="protein sequence ID" value="MCX8525864.1"/>
    <property type="molecule type" value="Genomic_DNA"/>
</dbReference>
<feature type="signal peptide" evidence="2">
    <location>
        <begin position="1"/>
        <end position="24"/>
    </location>
</feature>
<reference evidence="3" key="1">
    <citation type="submission" date="2022-10" db="EMBL/GenBank/DDBJ databases">
        <title>Chryseobacterium sp. nov., a novel bacterial species.</title>
        <authorList>
            <person name="Cao Y."/>
        </authorList>
    </citation>
    <scope>NUCLEOTIDE SEQUENCE</scope>
    <source>
        <strain evidence="3">CCTCC AB2015118</strain>
    </source>
</reference>
<name>A0ABT3XW72_9FLAO</name>
<accession>A0ABT3XW72</accession>
<evidence type="ECO:0000256" key="2">
    <source>
        <dbReference type="SAM" id="SignalP"/>
    </source>
</evidence>
<organism evidence="3 4">
    <name type="scientific">Chryseobacterium formosus</name>
    <dbReference type="NCBI Taxonomy" id="1537363"/>
    <lineage>
        <taxon>Bacteria</taxon>
        <taxon>Pseudomonadati</taxon>
        <taxon>Bacteroidota</taxon>
        <taxon>Flavobacteriia</taxon>
        <taxon>Flavobacteriales</taxon>
        <taxon>Weeksellaceae</taxon>
        <taxon>Chryseobacterium group</taxon>
        <taxon>Chryseobacterium</taxon>
    </lineage>
</organism>
<evidence type="ECO:0000256" key="1">
    <source>
        <dbReference type="SAM" id="MobiDB-lite"/>
    </source>
</evidence>
<protein>
    <submittedName>
        <fullName evidence="3">Uncharacterized protein</fullName>
    </submittedName>
</protein>
<sequence length="124" mass="14011">MEKTKILFSVLLFILLSFTNTLFAQSKDSVAQLKMPKPTIALKDGATLFSADKSFNSQISDNKIVHDKASIANYDNKKDSKKLEMVTPKQSSRTVTKNTETKKQKESNKEKDKNTEKREKKGVP</sequence>